<accession>A0A0R1PB38</accession>
<dbReference type="PANTHER" id="PTHR39201:SF1">
    <property type="entry name" value="FLAVODOXIN-LIKE DOMAIN-CONTAINING PROTEIN"/>
    <property type="match status" value="1"/>
</dbReference>
<evidence type="ECO:0000313" key="3">
    <source>
        <dbReference type="Proteomes" id="UP000050901"/>
    </source>
</evidence>
<dbReference type="PROSITE" id="PS50902">
    <property type="entry name" value="FLAVODOXIN_LIKE"/>
    <property type="match status" value="1"/>
</dbReference>
<dbReference type="Proteomes" id="UP000050901">
    <property type="component" value="Unassembled WGS sequence"/>
</dbReference>
<dbReference type="InterPro" id="IPR008254">
    <property type="entry name" value="Flavodoxin/NO_synth"/>
</dbReference>
<dbReference type="PATRIC" id="fig|1423771.3.peg.2158"/>
<protein>
    <submittedName>
        <fullName evidence="2">Flavodoxin family protein</fullName>
    </submittedName>
</protein>
<gene>
    <name evidence="2" type="ORF">FC47_GL002078</name>
</gene>
<name>A0A0R1PB38_LIMMU</name>
<evidence type="ECO:0000313" key="2">
    <source>
        <dbReference type="EMBL" id="KRL25819.1"/>
    </source>
</evidence>
<dbReference type="AlphaFoldDB" id="A0A0R1PB38"/>
<comment type="caution">
    <text evidence="2">The sequence shown here is derived from an EMBL/GenBank/DDBJ whole genome shotgun (WGS) entry which is preliminary data.</text>
</comment>
<dbReference type="GO" id="GO:0010181">
    <property type="term" value="F:FMN binding"/>
    <property type="evidence" value="ECO:0007669"/>
    <property type="project" value="InterPro"/>
</dbReference>
<sequence length="164" mass="18169">MIILAKAIVFYFSATNTTKQRAEKVAQKLGADLFEIHAAKPYSVADLDWHDPQSRTSIEQHQHASRVAIKDDLPDISSYDTVLIGFPIWWGIPPRLIADLIDHLPLDGKQLAGFATSGSSGFDRAQSYLERTVKENNAAVQVLPGAVLNNDAQMDAWLKQLNLN</sequence>
<reference evidence="2 3" key="1">
    <citation type="journal article" date="2015" name="Genome Announc.">
        <title>Expanding the biotechnology potential of lactobacilli through comparative genomics of 213 strains and associated genera.</title>
        <authorList>
            <person name="Sun Z."/>
            <person name="Harris H.M."/>
            <person name="McCann A."/>
            <person name="Guo C."/>
            <person name="Argimon S."/>
            <person name="Zhang W."/>
            <person name="Yang X."/>
            <person name="Jeffery I.B."/>
            <person name="Cooney J.C."/>
            <person name="Kagawa T.F."/>
            <person name="Liu W."/>
            <person name="Song Y."/>
            <person name="Salvetti E."/>
            <person name="Wrobel A."/>
            <person name="Rasinkangas P."/>
            <person name="Parkhill J."/>
            <person name="Rea M.C."/>
            <person name="O'Sullivan O."/>
            <person name="Ritari J."/>
            <person name="Douillard F.P."/>
            <person name="Paul Ross R."/>
            <person name="Yang R."/>
            <person name="Briner A.E."/>
            <person name="Felis G.E."/>
            <person name="de Vos W.M."/>
            <person name="Barrangou R."/>
            <person name="Klaenhammer T.R."/>
            <person name="Caufield P.W."/>
            <person name="Cui Y."/>
            <person name="Zhang H."/>
            <person name="O'Toole P.W."/>
        </authorList>
    </citation>
    <scope>NUCLEOTIDE SEQUENCE [LARGE SCALE GENOMIC DNA]</scope>
    <source>
        <strain evidence="2 3">DSM 13345</strain>
    </source>
</reference>
<proteinExistence type="predicted"/>
<dbReference type="PANTHER" id="PTHR39201">
    <property type="entry name" value="EXPORTED PROTEIN-RELATED"/>
    <property type="match status" value="1"/>
</dbReference>
<organism evidence="2 3">
    <name type="scientific">Limosilactobacillus mucosae DSM 13345</name>
    <dbReference type="NCBI Taxonomy" id="1423771"/>
    <lineage>
        <taxon>Bacteria</taxon>
        <taxon>Bacillati</taxon>
        <taxon>Bacillota</taxon>
        <taxon>Bacilli</taxon>
        <taxon>Lactobacillales</taxon>
        <taxon>Lactobacillaceae</taxon>
        <taxon>Limosilactobacillus</taxon>
    </lineage>
</organism>
<dbReference type="EMBL" id="AZEQ01000009">
    <property type="protein sequence ID" value="KRL25819.1"/>
    <property type="molecule type" value="Genomic_DNA"/>
</dbReference>
<dbReference type="InterPro" id="IPR029039">
    <property type="entry name" value="Flavoprotein-like_sf"/>
</dbReference>
<dbReference type="SUPFAM" id="SSF52218">
    <property type="entry name" value="Flavoproteins"/>
    <property type="match status" value="1"/>
</dbReference>
<dbReference type="Gene3D" id="3.40.50.360">
    <property type="match status" value="1"/>
</dbReference>
<evidence type="ECO:0000259" key="1">
    <source>
        <dbReference type="PROSITE" id="PS50902"/>
    </source>
</evidence>
<dbReference type="GO" id="GO:0016651">
    <property type="term" value="F:oxidoreductase activity, acting on NAD(P)H"/>
    <property type="evidence" value="ECO:0007669"/>
    <property type="project" value="UniProtKB-ARBA"/>
</dbReference>
<feature type="domain" description="Flavodoxin-like" evidence="1">
    <location>
        <begin position="7"/>
        <end position="162"/>
    </location>
</feature>
<dbReference type="Pfam" id="PF12682">
    <property type="entry name" value="Flavodoxin_4"/>
    <property type="match status" value="1"/>
</dbReference>